<evidence type="ECO:0000259" key="2">
    <source>
        <dbReference type="Pfam" id="PF14675"/>
    </source>
</evidence>
<evidence type="ECO:0000256" key="1">
    <source>
        <dbReference type="SAM" id="MobiDB-lite"/>
    </source>
</evidence>
<organism evidence="7 8">
    <name type="scientific">Quercus lobata</name>
    <name type="common">Valley oak</name>
    <dbReference type="NCBI Taxonomy" id="97700"/>
    <lineage>
        <taxon>Eukaryota</taxon>
        <taxon>Viridiplantae</taxon>
        <taxon>Streptophyta</taxon>
        <taxon>Embryophyta</taxon>
        <taxon>Tracheophyta</taxon>
        <taxon>Spermatophyta</taxon>
        <taxon>Magnoliopsida</taxon>
        <taxon>eudicotyledons</taxon>
        <taxon>Gunneridae</taxon>
        <taxon>Pentapetalae</taxon>
        <taxon>rosids</taxon>
        <taxon>fabids</taxon>
        <taxon>Fagales</taxon>
        <taxon>Fagaceae</taxon>
        <taxon>Quercus</taxon>
    </lineage>
</organism>
<reference evidence="7" key="2">
    <citation type="submission" date="2021-01" db="UniProtKB">
        <authorList>
            <consortium name="EnsemblPlants"/>
        </authorList>
    </citation>
    <scope>IDENTIFICATION</scope>
</reference>
<sequence>MATTATTATTTGPLSDTDIIRLASQHHHAQTQTQTPLPSYLLSLDSHSKLLSFLHARASSPSPSLAVSDYTLSLLSLISLSPHTPSLSSLLSSLLSSYTHLFASLLIPHDSNSLKTIQFFVSLLHHIPVTSLEAVVDSILSYLPQINDSEDTQILDLLPSCLNLAFDSGGDYAHQVFDKMLECNWSKELLMKMVSIVGEFAFLDKVRRREFLDKVFVGMKRVDLQDLPSLVYQLLVLSAASKGFSKREVIEGIVMFFGLKMGSKMSSIFRQVEGTVLLHVNFSVKQDLSLGQEVMGLVRSDFRAFNHFTVAILLSVARVRRFSESSLGILKTAVLTAYRDYKFAKDCKWLSDDLKEEYLENVKLVEKAVLRAVNESSYGREHIVPSIVQFGFVLLESVEERSSKELWNSSGLLGIEDLGIQMLKVLFEVHDMARNEIIEQCKFRILSLKPEQSMPIIRLLSNLIQTYPYPMLEHVSRLKELLDYFTFMHGNVAAYLVTALLPLIKFSRDLQDYTILVLRKAMFRREDTVRIAATTSIIDLILAEKQSKRDGPFSFQESSSQASSSQQAEIPCGPGEGLFQELSGLLQRCLYQQAKVKEVMYHGLVRVILMDPSSAGAIFDFLLPHFLRYFREDAEVQLEIRNCVRVERGKVLIEEPLDCLLSCVSWILILQSHGQTDRVSDSSWANLGFSLSQENEVGRNLSGESFSSAFLKIRKFLRNQNLEGILGQAQDAGSKPLEEERSTCALILSGIIEVLLNAIATELEKATDIKKVDLEKEITEFVDLHDSLDKDTCTSRQNNGIRRGNLRTATQDIPKNIDSGHIKFTHGRIPFLATSSIYQLLQTALKLYNTDCSNTVGASQNRSQLSMGNSSKCCSKIISFALNAFLRHLKSFSVTGTENSLKTLIYGDIKMLGPQLLKLIFLLKSVPKFATDQKKKEAKGEKNDEDRRENLHLALICIKELIMVSLWSSNLTGLLEEMVSVSPLECPGSDDDCEAATRIDDQQIRSKELFIRKILMPLFSECLALSYFGEVEIICDMILMIGNKLPYKWKNIHGAWAVRVGKCNHITNSKVVKGIVTVALSLSLPPNDLIVAQDMASELLKVTGSETIDPIEMSESYPVINHSTSAAINSCILQLIEAILVDMDWTTKKLKIFSLVTQRSINLNKSGEHAPGLAFEENLYTRAEAVVKVLSFFVLMNLKEPQAEHLLRLAAKFYKHLAQMSKLRIGPKGCKQLLPSLKFEKLVELTCRQLTVPLYNFVMLVQKKQQENAISKGIIKKIKRENRCIPDLIFQIEDYEKYLIQLSKVSKVNLLRHAKRSTSRDFKIVDPNEMTREEDAPNHNDPTAVENESCDDSEDNEGNGSEKILTPNSCSPLAAKDSGSDGEDGDALPNAKRVKRGRVVQDSDDET</sequence>
<dbReference type="Gramene" id="QL06p010082:mrna">
    <property type="protein sequence ID" value="QL06p010082:mrna"/>
    <property type="gene ID" value="QL06p010082"/>
</dbReference>
<dbReference type="PANTHER" id="PTHR21818">
    <property type="entry name" value="BC025462 PROTEIN"/>
    <property type="match status" value="1"/>
</dbReference>
<feature type="domain" description="FANCI helical" evidence="6">
    <location>
        <begin position="556"/>
        <end position="792"/>
    </location>
</feature>
<dbReference type="EMBL" id="LRBV02000006">
    <property type="status" value="NOT_ANNOTATED_CDS"/>
    <property type="molecule type" value="Genomic_DNA"/>
</dbReference>
<dbReference type="GO" id="GO:0006281">
    <property type="term" value="P:DNA repair"/>
    <property type="evidence" value="ECO:0007669"/>
    <property type="project" value="InterPro"/>
</dbReference>
<accession>A0A7N2LUZ8</accession>
<dbReference type="InterPro" id="IPR029308">
    <property type="entry name" value="FANCI_S1"/>
</dbReference>
<feature type="compositionally biased region" description="Low complexity" evidence="1">
    <location>
        <begin position="553"/>
        <end position="569"/>
    </location>
</feature>
<dbReference type="Pfam" id="PF14675">
    <property type="entry name" value="FANCI_S1"/>
    <property type="match status" value="1"/>
</dbReference>
<feature type="region of interest" description="Disordered" evidence="1">
    <location>
        <begin position="551"/>
        <end position="570"/>
    </location>
</feature>
<dbReference type="EnsemblPlants" id="QL06p010082:mrna">
    <property type="protein sequence ID" value="QL06p010082:mrna"/>
    <property type="gene ID" value="QL06p010082"/>
</dbReference>
<dbReference type="FunCoup" id="A0A7N2LUZ8">
    <property type="interactions" value="1533"/>
</dbReference>
<name>A0A7N2LUZ8_QUELO</name>
<dbReference type="InterPro" id="IPR026171">
    <property type="entry name" value="FANCI"/>
</dbReference>
<feature type="domain" description="FANCI solenoid 4" evidence="4">
    <location>
        <begin position="1091"/>
        <end position="1326"/>
    </location>
</feature>
<evidence type="ECO:0000313" key="7">
    <source>
        <dbReference type="EnsemblPlants" id="QL06p010082:mrna"/>
    </source>
</evidence>
<dbReference type="GO" id="GO:0070182">
    <property type="term" value="F:DNA polymerase binding"/>
    <property type="evidence" value="ECO:0007669"/>
    <property type="project" value="TreeGrafter"/>
</dbReference>
<feature type="region of interest" description="Disordered" evidence="1">
    <location>
        <begin position="1322"/>
        <end position="1407"/>
    </location>
</feature>
<proteinExistence type="predicted"/>
<dbReference type="Pfam" id="PF14679">
    <property type="entry name" value="FANCI_HD1"/>
    <property type="match status" value="1"/>
</dbReference>
<protein>
    <recommendedName>
        <fullName evidence="9">Fanconi anemia group I protein</fullName>
    </recommendedName>
</protein>
<feature type="domain" description="FANCI helical" evidence="5">
    <location>
        <begin position="289"/>
        <end position="370"/>
    </location>
</feature>
<evidence type="ECO:0008006" key="9">
    <source>
        <dbReference type="Google" id="ProtNLM"/>
    </source>
</evidence>
<evidence type="ECO:0000313" key="8">
    <source>
        <dbReference type="Proteomes" id="UP000594261"/>
    </source>
</evidence>
<feature type="domain" description="FANCI solenoid 2" evidence="3">
    <location>
        <begin position="383"/>
        <end position="538"/>
    </location>
</feature>
<evidence type="ECO:0000259" key="5">
    <source>
        <dbReference type="Pfam" id="PF14679"/>
    </source>
</evidence>
<dbReference type="RefSeq" id="XP_030975907.1">
    <property type="nucleotide sequence ID" value="XM_031120047.1"/>
</dbReference>
<gene>
    <name evidence="7" type="primary">LOC115995469</name>
</gene>
<dbReference type="GeneID" id="115995469"/>
<dbReference type="InParanoid" id="A0A7N2LUZ8"/>
<dbReference type="OMA" id="QSMRMMN"/>
<dbReference type="Pfam" id="PF14678">
    <property type="entry name" value="FANCI_S4"/>
    <property type="match status" value="1"/>
</dbReference>
<dbReference type="Proteomes" id="UP000594261">
    <property type="component" value="Chromosome 6"/>
</dbReference>
<dbReference type="InterPro" id="IPR029315">
    <property type="entry name" value="FANCI_S2"/>
</dbReference>
<dbReference type="Pfam" id="PF14680">
    <property type="entry name" value="FANCI_HD2"/>
    <property type="match status" value="1"/>
</dbReference>
<evidence type="ECO:0000259" key="4">
    <source>
        <dbReference type="Pfam" id="PF14678"/>
    </source>
</evidence>
<dbReference type="PANTHER" id="PTHR21818:SF0">
    <property type="entry name" value="FANCONI ANEMIA GROUP I PROTEIN"/>
    <property type="match status" value="1"/>
</dbReference>
<feature type="compositionally biased region" description="Acidic residues" evidence="1">
    <location>
        <begin position="1348"/>
        <end position="1357"/>
    </location>
</feature>
<feature type="domain" description="FANCI solenoid 1" evidence="2">
    <location>
        <begin position="117"/>
        <end position="285"/>
    </location>
</feature>
<dbReference type="InterPro" id="IPR029312">
    <property type="entry name" value="FANCI_HD2"/>
</dbReference>
<evidence type="ECO:0000259" key="3">
    <source>
        <dbReference type="Pfam" id="PF14676"/>
    </source>
</evidence>
<dbReference type="Pfam" id="PF14676">
    <property type="entry name" value="FANCI_S2"/>
    <property type="match status" value="1"/>
</dbReference>
<reference evidence="7 8" key="1">
    <citation type="journal article" date="2016" name="G3 (Bethesda)">
        <title>First Draft Assembly and Annotation of the Genome of a California Endemic Oak Quercus lobata Nee (Fagaceae).</title>
        <authorList>
            <person name="Sork V.L."/>
            <person name="Fitz-Gibbon S.T."/>
            <person name="Puiu D."/>
            <person name="Crepeau M."/>
            <person name="Gugger P.F."/>
            <person name="Sherman R."/>
            <person name="Stevens K."/>
            <person name="Langley C.H."/>
            <person name="Pellegrini M."/>
            <person name="Salzberg S.L."/>
        </authorList>
    </citation>
    <scope>NUCLEOTIDE SEQUENCE [LARGE SCALE GENOMIC DNA]</scope>
    <source>
        <strain evidence="7 8">cv. SW786</strain>
    </source>
</reference>
<feature type="compositionally biased region" description="Basic and acidic residues" evidence="1">
    <location>
        <begin position="1322"/>
        <end position="1338"/>
    </location>
</feature>
<dbReference type="InterPro" id="IPR029314">
    <property type="entry name" value="FANCI_S4"/>
</dbReference>
<dbReference type="InterPro" id="IPR029310">
    <property type="entry name" value="FANCI_HD1"/>
</dbReference>
<evidence type="ECO:0000259" key="6">
    <source>
        <dbReference type="Pfam" id="PF14680"/>
    </source>
</evidence>
<keyword evidence="8" id="KW-1185">Reference proteome</keyword>